<dbReference type="PROSITE" id="PS50850">
    <property type="entry name" value="MFS"/>
    <property type="match status" value="1"/>
</dbReference>
<evidence type="ECO:0000256" key="2">
    <source>
        <dbReference type="ARBA" id="ARBA00022448"/>
    </source>
</evidence>
<feature type="transmembrane region" description="Helical" evidence="8">
    <location>
        <begin position="195"/>
        <end position="215"/>
    </location>
</feature>
<dbReference type="InterPro" id="IPR011701">
    <property type="entry name" value="MFS"/>
</dbReference>
<feature type="transmembrane region" description="Helical" evidence="8">
    <location>
        <begin position="440"/>
        <end position="458"/>
    </location>
</feature>
<dbReference type="Proteomes" id="UP000588158">
    <property type="component" value="Unassembled WGS sequence"/>
</dbReference>
<name>A0A841AAN5_9MICO</name>
<keyword evidence="3" id="KW-1003">Cell membrane</keyword>
<feature type="compositionally biased region" description="Low complexity" evidence="7">
    <location>
        <begin position="249"/>
        <end position="273"/>
    </location>
</feature>
<gene>
    <name evidence="10" type="ORF">HNR70_000103</name>
</gene>
<keyword evidence="4 8" id="KW-0812">Transmembrane</keyword>
<feature type="domain" description="Major facilitator superfamily (MFS) profile" evidence="9">
    <location>
        <begin position="26"/>
        <end position="494"/>
    </location>
</feature>
<evidence type="ECO:0000256" key="7">
    <source>
        <dbReference type="SAM" id="MobiDB-lite"/>
    </source>
</evidence>
<dbReference type="AlphaFoldDB" id="A0A841AAN5"/>
<evidence type="ECO:0000256" key="6">
    <source>
        <dbReference type="ARBA" id="ARBA00023136"/>
    </source>
</evidence>
<protein>
    <submittedName>
        <fullName evidence="10">MFS family permease</fullName>
    </submittedName>
</protein>
<dbReference type="InterPro" id="IPR036259">
    <property type="entry name" value="MFS_trans_sf"/>
</dbReference>
<dbReference type="InterPro" id="IPR020846">
    <property type="entry name" value="MFS_dom"/>
</dbReference>
<dbReference type="PANTHER" id="PTHR43045">
    <property type="entry name" value="SHIKIMATE TRANSPORTER"/>
    <property type="match status" value="1"/>
</dbReference>
<dbReference type="GO" id="GO:0005886">
    <property type="term" value="C:plasma membrane"/>
    <property type="evidence" value="ECO:0007669"/>
    <property type="project" value="UniProtKB-SubCell"/>
</dbReference>
<feature type="transmembrane region" description="Helical" evidence="8">
    <location>
        <begin position="311"/>
        <end position="335"/>
    </location>
</feature>
<evidence type="ECO:0000313" key="11">
    <source>
        <dbReference type="Proteomes" id="UP000588158"/>
    </source>
</evidence>
<evidence type="ECO:0000313" key="10">
    <source>
        <dbReference type="EMBL" id="MBB5830290.1"/>
    </source>
</evidence>
<sequence>MSAAAPSRDTAPRRDLTALPPEGRAALRAGVVGNWIDNIHVFLPVTALAPAMLVLAGPAATASTGALIIVAMLMGRPVGGVVFGRISDRLGRTRTTRVAIAGTALCALLIAAMPTHQLLGAGTVALVLALRFLGGIFVAGEYSAAIPLAMEWSAPRRRGLMSGLILSMAPWAQATIAFAVAALLTLLGPDQYAAWGWRLLFVLGAALSLGMLVYYQRHVADAPLFRRAQKAREEQEGTSADGEGTGTIPADGRTAASASATASASAASAPVDADAPRRPGRQAPSAERHAGRPADRPAGIRALLTGRWAPAFWQVFVLMTGLWLLTDSTVLLLTARFGSDSVLDPTAVPIAMGLASIAQALVMALAGHLSTLVGRRTLLLVWGGVAMVAGPVLWLWAVTAPTLAVAAAFAALLQVATVSAYGPISAYLSERFPTEVRSTGYGAGYSLSLVLPALYPFYVPLLEPWLGRHGTVMALVALGGLLVMVGAALGPRLSPTDVDADLDTVAGRTRR</sequence>
<organism evidence="10 11">
    <name type="scientific">Brachybacterium aquaticum</name>
    <dbReference type="NCBI Taxonomy" id="1432564"/>
    <lineage>
        <taxon>Bacteria</taxon>
        <taxon>Bacillati</taxon>
        <taxon>Actinomycetota</taxon>
        <taxon>Actinomycetes</taxon>
        <taxon>Micrococcales</taxon>
        <taxon>Dermabacteraceae</taxon>
        <taxon>Brachybacterium</taxon>
    </lineage>
</organism>
<feature type="transmembrane region" description="Helical" evidence="8">
    <location>
        <begin position="119"/>
        <end position="139"/>
    </location>
</feature>
<evidence type="ECO:0000256" key="1">
    <source>
        <dbReference type="ARBA" id="ARBA00004651"/>
    </source>
</evidence>
<evidence type="ECO:0000256" key="3">
    <source>
        <dbReference type="ARBA" id="ARBA00022475"/>
    </source>
</evidence>
<feature type="transmembrane region" description="Helical" evidence="8">
    <location>
        <begin position="378"/>
        <end position="397"/>
    </location>
</feature>
<keyword evidence="11" id="KW-1185">Reference proteome</keyword>
<feature type="transmembrane region" description="Helical" evidence="8">
    <location>
        <begin position="95"/>
        <end position="113"/>
    </location>
</feature>
<evidence type="ECO:0000259" key="9">
    <source>
        <dbReference type="PROSITE" id="PS50850"/>
    </source>
</evidence>
<feature type="transmembrane region" description="Helical" evidence="8">
    <location>
        <begin position="347"/>
        <end position="366"/>
    </location>
</feature>
<dbReference type="RefSeq" id="WP_184323933.1">
    <property type="nucleotide sequence ID" value="NZ_JACHLZ010000001.1"/>
</dbReference>
<reference evidence="10 11" key="1">
    <citation type="submission" date="2020-08" db="EMBL/GenBank/DDBJ databases">
        <title>Sequencing the genomes of 1000 actinobacteria strains.</title>
        <authorList>
            <person name="Klenk H.-P."/>
        </authorList>
    </citation>
    <scope>NUCLEOTIDE SEQUENCE [LARGE SCALE GENOMIC DNA]</scope>
    <source>
        <strain evidence="10 11">DSM 28796</strain>
    </source>
</reference>
<feature type="transmembrane region" description="Helical" evidence="8">
    <location>
        <begin position="470"/>
        <end position="489"/>
    </location>
</feature>
<dbReference type="SUPFAM" id="SSF103473">
    <property type="entry name" value="MFS general substrate transporter"/>
    <property type="match status" value="1"/>
</dbReference>
<dbReference type="Pfam" id="PF07690">
    <property type="entry name" value="MFS_1"/>
    <property type="match status" value="1"/>
</dbReference>
<dbReference type="Gene3D" id="1.20.1250.20">
    <property type="entry name" value="MFS general substrate transporter like domains"/>
    <property type="match status" value="1"/>
</dbReference>
<comment type="subcellular location">
    <subcellularLocation>
        <location evidence="1">Cell membrane</location>
        <topology evidence="1">Multi-pass membrane protein</topology>
    </subcellularLocation>
</comment>
<evidence type="ECO:0000256" key="5">
    <source>
        <dbReference type="ARBA" id="ARBA00022989"/>
    </source>
</evidence>
<comment type="caution">
    <text evidence="10">The sequence shown here is derived from an EMBL/GenBank/DDBJ whole genome shotgun (WGS) entry which is preliminary data.</text>
</comment>
<evidence type="ECO:0000256" key="8">
    <source>
        <dbReference type="SAM" id="Phobius"/>
    </source>
</evidence>
<keyword evidence="2" id="KW-0813">Transport</keyword>
<accession>A0A841AAN5</accession>
<feature type="transmembrane region" description="Helical" evidence="8">
    <location>
        <begin position="403"/>
        <end position="428"/>
    </location>
</feature>
<feature type="region of interest" description="Disordered" evidence="7">
    <location>
        <begin position="230"/>
        <end position="294"/>
    </location>
</feature>
<dbReference type="PANTHER" id="PTHR43045:SF4">
    <property type="entry name" value="TRANSPORTER YDFJ-RELATED"/>
    <property type="match status" value="1"/>
</dbReference>
<dbReference type="GO" id="GO:0022857">
    <property type="term" value="F:transmembrane transporter activity"/>
    <property type="evidence" value="ECO:0007669"/>
    <property type="project" value="InterPro"/>
</dbReference>
<keyword evidence="5 8" id="KW-1133">Transmembrane helix</keyword>
<dbReference type="EMBL" id="JACHLZ010000001">
    <property type="protein sequence ID" value="MBB5830290.1"/>
    <property type="molecule type" value="Genomic_DNA"/>
</dbReference>
<feature type="transmembrane region" description="Helical" evidence="8">
    <location>
        <begin position="160"/>
        <end position="183"/>
    </location>
</feature>
<keyword evidence="6 8" id="KW-0472">Membrane</keyword>
<evidence type="ECO:0000256" key="4">
    <source>
        <dbReference type="ARBA" id="ARBA00022692"/>
    </source>
</evidence>
<proteinExistence type="predicted"/>